<keyword evidence="1" id="KW-0472">Membrane</keyword>
<proteinExistence type="predicted"/>
<accession>A0ABS5VGV4</accession>
<gene>
    <name evidence="2" type="ORF">KK097_09990</name>
</gene>
<dbReference type="RefSeq" id="WP_214544591.1">
    <property type="nucleotide sequence ID" value="NZ_JAHEWS010000013.1"/>
</dbReference>
<keyword evidence="3" id="KW-1185">Reference proteome</keyword>
<organism evidence="2 3">
    <name type="scientific">Curtobacterium aurantiacum</name>
    <dbReference type="NCBI Taxonomy" id="3236919"/>
    <lineage>
        <taxon>Bacteria</taxon>
        <taxon>Bacillati</taxon>
        <taxon>Actinomycetota</taxon>
        <taxon>Actinomycetes</taxon>
        <taxon>Micrococcales</taxon>
        <taxon>Microbacteriaceae</taxon>
        <taxon>Curtobacterium</taxon>
    </lineage>
</organism>
<dbReference type="EMBL" id="JAHEWS010000013">
    <property type="protein sequence ID" value="MBT1588141.1"/>
    <property type="molecule type" value="Genomic_DNA"/>
</dbReference>
<keyword evidence="1" id="KW-0812">Transmembrane</keyword>
<comment type="caution">
    <text evidence="2">The sequence shown here is derived from an EMBL/GenBank/DDBJ whole genome shotgun (WGS) entry which is preliminary data.</text>
</comment>
<evidence type="ECO:0000256" key="1">
    <source>
        <dbReference type="SAM" id="Phobius"/>
    </source>
</evidence>
<dbReference type="Proteomes" id="UP001519641">
    <property type="component" value="Unassembled WGS sequence"/>
</dbReference>
<evidence type="ECO:0000313" key="2">
    <source>
        <dbReference type="EMBL" id="MBT1588141.1"/>
    </source>
</evidence>
<evidence type="ECO:0000313" key="3">
    <source>
        <dbReference type="Proteomes" id="UP001519641"/>
    </source>
</evidence>
<sequence length="193" mass="19107">MIRRRRGAVMAGWPTATLLAVAVVGVATVVVISTGGGTFALLDARSSTEPATITSGSADLSLSSLALPTAPLWPGATEFGVVTATNTGDVPLDLDIAMGRVPVATATASAVRSDLRVTAGPAASASVCRSGGVRPTWSGTLDSTEPRSAGVALRPGAAVVLCLAVAMPADAAASQQGLSTDFTTTISGTQARS</sequence>
<protein>
    <submittedName>
        <fullName evidence="2">Uncharacterized protein</fullName>
    </submittedName>
</protein>
<reference evidence="2 3" key="1">
    <citation type="submission" date="2021-05" db="EMBL/GenBank/DDBJ databases">
        <title>Whole genome sequence of Curtobacterium flaccumfaciens pv. flaccumfaciens strain CFBP 8819.</title>
        <authorList>
            <person name="Osdaghi E."/>
            <person name="Taghouti G."/>
            <person name="Portier P."/>
            <person name="Fazliarab A."/>
            <person name="Taghavi S.M."/>
            <person name="Briand M."/>
            <person name="Le-Saux M."/>
            <person name="Jacques M.-A."/>
        </authorList>
    </citation>
    <scope>NUCLEOTIDE SEQUENCE [LARGE SCALE GENOMIC DNA]</scope>
    <source>
        <strain evidence="2 3">CFBP 8819</strain>
    </source>
</reference>
<name>A0ABS5VGV4_9MICO</name>
<keyword evidence="1" id="KW-1133">Transmembrane helix</keyword>
<feature type="transmembrane region" description="Helical" evidence="1">
    <location>
        <begin position="12"/>
        <end position="42"/>
    </location>
</feature>